<reference evidence="10" key="1">
    <citation type="journal article" date="2019" name="Int. J. Syst. Evol. Microbiol.">
        <title>The Global Catalogue of Microorganisms (GCM) 10K type strain sequencing project: providing services to taxonomists for standard genome sequencing and annotation.</title>
        <authorList>
            <consortium name="The Broad Institute Genomics Platform"/>
            <consortium name="The Broad Institute Genome Sequencing Center for Infectious Disease"/>
            <person name="Wu L."/>
            <person name="Ma J."/>
        </authorList>
    </citation>
    <scope>NUCLEOTIDE SEQUENCE [LARGE SCALE GENOMIC DNA]</scope>
    <source>
        <strain evidence="10">JCM 10977</strain>
    </source>
</reference>
<feature type="region of interest" description="Disordered" evidence="7">
    <location>
        <begin position="300"/>
        <end position="405"/>
    </location>
</feature>
<evidence type="ECO:0000256" key="7">
    <source>
        <dbReference type="SAM" id="MobiDB-lite"/>
    </source>
</evidence>
<dbReference type="InterPro" id="IPR011009">
    <property type="entry name" value="Kinase-like_dom_sf"/>
</dbReference>
<feature type="compositionally biased region" description="Basic residues" evidence="7">
    <location>
        <begin position="380"/>
        <end position="396"/>
    </location>
</feature>
<evidence type="ECO:0000259" key="8">
    <source>
        <dbReference type="PROSITE" id="PS50011"/>
    </source>
</evidence>
<sequence length="405" mass="42203">MGRGGMGAVYRATDEVLGRDVAIKLLLPTREGPEAQERFKREARAAAMICDPYVVATYDFGPHQDGYYLAMELVEGHTLSVELNWRGPLEPHWAVEIVRQAAAGLAAAHQHGLVHRDIKPGNLLVTDDGLVKVADFGIVRILGDTTTTLTATGQVVGTSHYLAPERAIGKPAGAASDVYALGCVLYQLLTGHPPFQAEDAASIMYQHVQVTPTPPSELRPQCAGEAEALLFWMMNKDPAQRPTAAQVAAGVEPPALALTSVEQAVPVRRRPSRNLLVVAGAVLAVAAASTVGILIDANSTKSPGPNDLQPSIPAAGSPSPANTTSGVPVARASTRPPTVASKTTARAGEPVRSAGTSVDATAAASTAPSAAPTTTVQPTRTKKPKPKPTKPTKTLKPHTTGKPTG</sequence>
<keyword evidence="4" id="KW-0547">Nucleotide-binding</keyword>
<dbReference type="CDD" id="cd14014">
    <property type="entry name" value="STKc_PknB_like"/>
    <property type="match status" value="1"/>
</dbReference>
<dbReference type="PANTHER" id="PTHR43289:SF6">
    <property type="entry name" value="SERINE_THREONINE-PROTEIN KINASE NEKL-3"/>
    <property type="match status" value="1"/>
</dbReference>
<dbReference type="EC" id="2.7.11.1" evidence="1"/>
<dbReference type="EMBL" id="BAAAHK010000007">
    <property type="protein sequence ID" value="GAA0939599.1"/>
    <property type="molecule type" value="Genomic_DNA"/>
</dbReference>
<dbReference type="PROSITE" id="PS00108">
    <property type="entry name" value="PROTEIN_KINASE_ST"/>
    <property type="match status" value="1"/>
</dbReference>
<feature type="domain" description="Protein kinase" evidence="8">
    <location>
        <begin position="1"/>
        <end position="256"/>
    </location>
</feature>
<evidence type="ECO:0000313" key="9">
    <source>
        <dbReference type="EMBL" id="GAA0939599.1"/>
    </source>
</evidence>
<dbReference type="InterPro" id="IPR000719">
    <property type="entry name" value="Prot_kinase_dom"/>
</dbReference>
<dbReference type="SMART" id="SM00220">
    <property type="entry name" value="S_TKc"/>
    <property type="match status" value="1"/>
</dbReference>
<organism evidence="9 10">
    <name type="scientific">Kribbella koreensis</name>
    <dbReference type="NCBI Taxonomy" id="57909"/>
    <lineage>
        <taxon>Bacteria</taxon>
        <taxon>Bacillati</taxon>
        <taxon>Actinomycetota</taxon>
        <taxon>Actinomycetes</taxon>
        <taxon>Propionibacteriales</taxon>
        <taxon>Kribbellaceae</taxon>
        <taxon>Kribbella</taxon>
    </lineage>
</organism>
<name>A0ABP4AQR3_9ACTN</name>
<evidence type="ECO:0000256" key="4">
    <source>
        <dbReference type="ARBA" id="ARBA00022741"/>
    </source>
</evidence>
<evidence type="ECO:0000256" key="6">
    <source>
        <dbReference type="ARBA" id="ARBA00022840"/>
    </source>
</evidence>
<protein>
    <recommendedName>
        <fullName evidence="1">non-specific serine/threonine protein kinase</fullName>
        <ecNumber evidence="1">2.7.11.1</ecNumber>
    </recommendedName>
</protein>
<proteinExistence type="predicted"/>
<evidence type="ECO:0000256" key="3">
    <source>
        <dbReference type="ARBA" id="ARBA00022679"/>
    </source>
</evidence>
<dbReference type="PROSITE" id="PS50011">
    <property type="entry name" value="PROTEIN_KINASE_DOM"/>
    <property type="match status" value="1"/>
</dbReference>
<dbReference type="Proteomes" id="UP001500542">
    <property type="component" value="Unassembled WGS sequence"/>
</dbReference>
<keyword evidence="10" id="KW-1185">Reference proteome</keyword>
<dbReference type="Gene3D" id="1.10.510.10">
    <property type="entry name" value="Transferase(Phosphotransferase) domain 1"/>
    <property type="match status" value="1"/>
</dbReference>
<evidence type="ECO:0000256" key="1">
    <source>
        <dbReference type="ARBA" id="ARBA00012513"/>
    </source>
</evidence>
<evidence type="ECO:0000256" key="2">
    <source>
        <dbReference type="ARBA" id="ARBA00022527"/>
    </source>
</evidence>
<dbReference type="PANTHER" id="PTHR43289">
    <property type="entry name" value="MITOGEN-ACTIVATED PROTEIN KINASE KINASE KINASE 20-RELATED"/>
    <property type="match status" value="1"/>
</dbReference>
<evidence type="ECO:0000256" key="5">
    <source>
        <dbReference type="ARBA" id="ARBA00022777"/>
    </source>
</evidence>
<feature type="compositionally biased region" description="Low complexity" evidence="7">
    <location>
        <begin position="310"/>
        <end position="321"/>
    </location>
</feature>
<dbReference type="Pfam" id="PF00069">
    <property type="entry name" value="Pkinase"/>
    <property type="match status" value="1"/>
</dbReference>
<dbReference type="Gene3D" id="3.30.200.20">
    <property type="entry name" value="Phosphorylase Kinase, domain 1"/>
    <property type="match status" value="1"/>
</dbReference>
<evidence type="ECO:0000313" key="10">
    <source>
        <dbReference type="Proteomes" id="UP001500542"/>
    </source>
</evidence>
<gene>
    <name evidence="9" type="ORF">GCM10009554_29500</name>
</gene>
<keyword evidence="5" id="KW-0418">Kinase</keyword>
<keyword evidence="2" id="KW-0723">Serine/threonine-protein kinase</keyword>
<accession>A0ABP4AQR3</accession>
<dbReference type="SUPFAM" id="SSF56112">
    <property type="entry name" value="Protein kinase-like (PK-like)"/>
    <property type="match status" value="1"/>
</dbReference>
<feature type="compositionally biased region" description="Low complexity" evidence="7">
    <location>
        <begin position="360"/>
        <end position="379"/>
    </location>
</feature>
<keyword evidence="6" id="KW-0067">ATP-binding</keyword>
<keyword evidence="3" id="KW-0808">Transferase</keyword>
<comment type="caution">
    <text evidence="9">The sequence shown here is derived from an EMBL/GenBank/DDBJ whole genome shotgun (WGS) entry which is preliminary data.</text>
</comment>
<dbReference type="InterPro" id="IPR008271">
    <property type="entry name" value="Ser/Thr_kinase_AS"/>
</dbReference>